<comment type="caution">
    <text evidence="1">The sequence shown here is derived from an EMBL/GenBank/DDBJ whole genome shotgun (WGS) entry which is preliminary data.</text>
</comment>
<name>A0A2K3KIB0_TRIPR</name>
<protein>
    <submittedName>
        <fullName evidence="1">Uncharacterized protein</fullName>
    </submittedName>
</protein>
<dbReference type="AlphaFoldDB" id="A0A2K3KIB0"/>
<accession>A0A2K3KIB0</accession>
<sequence length="24" mass="2814">IPFSTVPEAYNHHQITPYLNEETI</sequence>
<feature type="non-terminal residue" evidence="1">
    <location>
        <position position="1"/>
    </location>
</feature>
<dbReference type="Proteomes" id="UP000236291">
    <property type="component" value="Unassembled WGS sequence"/>
</dbReference>
<organism evidence="1 2">
    <name type="scientific">Trifolium pratense</name>
    <name type="common">Red clover</name>
    <dbReference type="NCBI Taxonomy" id="57577"/>
    <lineage>
        <taxon>Eukaryota</taxon>
        <taxon>Viridiplantae</taxon>
        <taxon>Streptophyta</taxon>
        <taxon>Embryophyta</taxon>
        <taxon>Tracheophyta</taxon>
        <taxon>Spermatophyta</taxon>
        <taxon>Magnoliopsida</taxon>
        <taxon>eudicotyledons</taxon>
        <taxon>Gunneridae</taxon>
        <taxon>Pentapetalae</taxon>
        <taxon>rosids</taxon>
        <taxon>fabids</taxon>
        <taxon>Fabales</taxon>
        <taxon>Fabaceae</taxon>
        <taxon>Papilionoideae</taxon>
        <taxon>50 kb inversion clade</taxon>
        <taxon>NPAAA clade</taxon>
        <taxon>Hologalegina</taxon>
        <taxon>IRL clade</taxon>
        <taxon>Trifolieae</taxon>
        <taxon>Trifolium</taxon>
    </lineage>
</organism>
<proteinExistence type="predicted"/>
<evidence type="ECO:0000313" key="2">
    <source>
        <dbReference type="Proteomes" id="UP000236291"/>
    </source>
</evidence>
<reference evidence="1 2" key="1">
    <citation type="journal article" date="2014" name="Am. J. Bot.">
        <title>Genome assembly and annotation for red clover (Trifolium pratense; Fabaceae).</title>
        <authorList>
            <person name="Istvanek J."/>
            <person name="Jaros M."/>
            <person name="Krenek A."/>
            <person name="Repkova J."/>
        </authorList>
    </citation>
    <scope>NUCLEOTIDE SEQUENCE [LARGE SCALE GENOMIC DNA]</scope>
    <source>
        <strain evidence="2">cv. Tatra</strain>
        <tissue evidence="1">Young leaves</tissue>
    </source>
</reference>
<reference evidence="1 2" key="2">
    <citation type="journal article" date="2017" name="Front. Plant Sci.">
        <title>Gene Classification and Mining of Molecular Markers Useful in Red Clover (Trifolium pratense) Breeding.</title>
        <authorList>
            <person name="Istvanek J."/>
            <person name="Dluhosova J."/>
            <person name="Dluhos P."/>
            <person name="Patkova L."/>
            <person name="Nedelnik J."/>
            <person name="Repkova J."/>
        </authorList>
    </citation>
    <scope>NUCLEOTIDE SEQUENCE [LARGE SCALE GENOMIC DNA]</scope>
    <source>
        <strain evidence="2">cv. Tatra</strain>
        <tissue evidence="1">Young leaves</tissue>
    </source>
</reference>
<gene>
    <name evidence="1" type="ORF">L195_g062878</name>
</gene>
<dbReference type="EMBL" id="ASHM01188058">
    <property type="protein sequence ID" value="PNX66016.1"/>
    <property type="molecule type" value="Genomic_DNA"/>
</dbReference>
<evidence type="ECO:0000313" key="1">
    <source>
        <dbReference type="EMBL" id="PNX66016.1"/>
    </source>
</evidence>